<dbReference type="PhylomeDB" id="Q2RRT2"/>
<dbReference type="SUPFAM" id="SSF56219">
    <property type="entry name" value="DNase I-like"/>
    <property type="match status" value="1"/>
</dbReference>
<dbReference type="GO" id="GO:0016020">
    <property type="term" value="C:membrane"/>
    <property type="evidence" value="ECO:0007669"/>
    <property type="project" value="GOC"/>
</dbReference>
<keyword evidence="2" id="KW-0378">Hydrolase</keyword>
<dbReference type="GO" id="GO:0004519">
    <property type="term" value="F:endonuclease activity"/>
    <property type="evidence" value="ECO:0007669"/>
    <property type="project" value="UniProtKB-KW"/>
</dbReference>
<dbReference type="PATRIC" id="fig|269796.9.peg.2465"/>
<name>Q2RRT2_RHORT</name>
<dbReference type="AlphaFoldDB" id="Q2RRT2"/>
<keyword evidence="2" id="KW-0255">Endonuclease</keyword>
<dbReference type="EnsemblBacteria" id="ABC23163">
    <property type="protein sequence ID" value="ABC23163"/>
    <property type="gene ID" value="Rru_A2363"/>
</dbReference>
<dbReference type="HOGENOM" id="CLU_060500_3_0_5"/>
<dbReference type="eggNOG" id="COG3568">
    <property type="taxonomic scope" value="Bacteria"/>
</dbReference>
<evidence type="ECO:0000259" key="1">
    <source>
        <dbReference type="Pfam" id="PF03372"/>
    </source>
</evidence>
<reference evidence="2 3" key="1">
    <citation type="journal article" date="2011" name="Stand. Genomic Sci.">
        <title>Complete genome sequence of Rhodospirillum rubrum type strain (S1).</title>
        <authorList>
            <person name="Munk A.C."/>
            <person name="Copeland A."/>
            <person name="Lucas S."/>
            <person name="Lapidus A."/>
            <person name="Del Rio T.G."/>
            <person name="Barry K."/>
            <person name="Detter J.C."/>
            <person name="Hammon N."/>
            <person name="Israni S."/>
            <person name="Pitluck S."/>
            <person name="Brettin T."/>
            <person name="Bruce D."/>
            <person name="Han C."/>
            <person name="Tapia R."/>
            <person name="Gilna P."/>
            <person name="Schmutz J."/>
            <person name="Larimer F."/>
            <person name="Land M."/>
            <person name="Kyrpides N.C."/>
            <person name="Mavromatis K."/>
            <person name="Richardson P."/>
            <person name="Rohde M."/>
            <person name="Goker M."/>
            <person name="Klenk H.P."/>
            <person name="Zhang Y."/>
            <person name="Roberts G.P."/>
            <person name="Reslewic S."/>
            <person name="Schwartz D.C."/>
        </authorList>
    </citation>
    <scope>NUCLEOTIDE SEQUENCE [LARGE SCALE GENOMIC DNA]</scope>
    <source>
        <strain evidence="3">ATCC 11170 / ATH 1.1.1 / DSM 467 / LMG 4362 / NCIMB 8255 / S1</strain>
    </source>
</reference>
<dbReference type="KEGG" id="rru:Rru_A2363"/>
<sequence>MTLTKITAGKDDPDTGFAIATYNIHSCLGTDGAFRPDRVAQAIRALDADVIGLQEVGWALRGPSGFDQFAFLERETGYTVIPGLVRHHANAHFGNAILSRHPVESVAPLDLSLPYHSPRGGIDARIRVKGRSVRLINVHLGLIPLERRIQIRRIGLRLLDGWRGPALVCGDLNHWRRTSPAMQRLHRLLPGGVTGQTYPSALPTMMFDRILATGDLHLENHQVIRTEGTRVASDHLPLMAWFRFEGADVLSEDAA</sequence>
<dbReference type="PANTHER" id="PTHR14859">
    <property type="entry name" value="CALCOFLUOR WHITE HYPERSENSITIVE PROTEIN PRECURSOR"/>
    <property type="match status" value="1"/>
</dbReference>
<dbReference type="Pfam" id="PF03372">
    <property type="entry name" value="Exo_endo_phos"/>
    <property type="match status" value="1"/>
</dbReference>
<dbReference type="InterPro" id="IPR005135">
    <property type="entry name" value="Endo/exonuclease/phosphatase"/>
</dbReference>
<organism evidence="2 3">
    <name type="scientific">Rhodospirillum rubrum (strain ATCC 11170 / ATH 1.1.1 / DSM 467 / LMG 4362 / NCIMB 8255 / S1)</name>
    <dbReference type="NCBI Taxonomy" id="269796"/>
    <lineage>
        <taxon>Bacteria</taxon>
        <taxon>Pseudomonadati</taxon>
        <taxon>Pseudomonadota</taxon>
        <taxon>Alphaproteobacteria</taxon>
        <taxon>Rhodospirillales</taxon>
        <taxon>Rhodospirillaceae</taxon>
        <taxon>Rhodospirillum</taxon>
    </lineage>
</organism>
<dbReference type="STRING" id="269796.Rru_A2363"/>
<dbReference type="Proteomes" id="UP000001929">
    <property type="component" value="Chromosome"/>
</dbReference>
<dbReference type="InterPro" id="IPR036691">
    <property type="entry name" value="Endo/exonu/phosph_ase_sf"/>
</dbReference>
<feature type="domain" description="Endonuclease/exonuclease/phosphatase" evidence="1">
    <location>
        <begin position="20"/>
        <end position="235"/>
    </location>
</feature>
<dbReference type="EMBL" id="CP000230">
    <property type="protein sequence ID" value="ABC23163.1"/>
    <property type="molecule type" value="Genomic_DNA"/>
</dbReference>
<proteinExistence type="predicted"/>
<dbReference type="PANTHER" id="PTHR14859:SF15">
    <property type="entry name" value="ENDONUCLEASE_EXONUCLEASE_PHOSPHATASE DOMAIN-CONTAINING PROTEIN"/>
    <property type="match status" value="1"/>
</dbReference>
<evidence type="ECO:0000313" key="3">
    <source>
        <dbReference type="Proteomes" id="UP000001929"/>
    </source>
</evidence>
<keyword evidence="2" id="KW-0540">Nuclease</keyword>
<dbReference type="RefSeq" id="WP_011390116.1">
    <property type="nucleotide sequence ID" value="NC_007643.1"/>
</dbReference>
<gene>
    <name evidence="2" type="ordered locus">Rru_A2363</name>
</gene>
<dbReference type="GO" id="GO:0006506">
    <property type="term" value="P:GPI anchor biosynthetic process"/>
    <property type="evidence" value="ECO:0007669"/>
    <property type="project" value="TreeGrafter"/>
</dbReference>
<evidence type="ECO:0000313" key="2">
    <source>
        <dbReference type="EMBL" id="ABC23163.1"/>
    </source>
</evidence>
<keyword evidence="3" id="KW-1185">Reference proteome</keyword>
<accession>Q2RRT2</accession>
<dbReference type="InterPro" id="IPR051916">
    <property type="entry name" value="GPI-anchor_lipid_remodeler"/>
</dbReference>
<dbReference type="Gene3D" id="3.60.10.10">
    <property type="entry name" value="Endonuclease/exonuclease/phosphatase"/>
    <property type="match status" value="1"/>
</dbReference>
<protein>
    <submittedName>
        <fullName evidence="2">Endonuclease/exonuclease/phosphatase</fullName>
    </submittedName>
</protein>